<evidence type="ECO:0000256" key="3">
    <source>
        <dbReference type="RuleBase" id="RU003560"/>
    </source>
</evidence>
<reference evidence="5 6" key="2">
    <citation type="journal article" date="2013" name="PLoS Genet.">
        <title>Comparative genome structure, secondary metabolite, and effector coding capacity across Cochliobolus pathogens.</title>
        <authorList>
            <person name="Condon B.J."/>
            <person name="Leng Y."/>
            <person name="Wu D."/>
            <person name="Bushley K.E."/>
            <person name="Ohm R.A."/>
            <person name="Otillar R."/>
            <person name="Martin J."/>
            <person name="Schackwitz W."/>
            <person name="Grimwood J."/>
            <person name="MohdZainudin N."/>
            <person name="Xue C."/>
            <person name="Wang R."/>
            <person name="Manning V.A."/>
            <person name="Dhillon B."/>
            <person name="Tu Z.J."/>
            <person name="Steffenson B.J."/>
            <person name="Salamov A."/>
            <person name="Sun H."/>
            <person name="Lowry S."/>
            <person name="LaButti K."/>
            <person name="Han J."/>
            <person name="Copeland A."/>
            <person name="Lindquist E."/>
            <person name="Barry K."/>
            <person name="Schmutz J."/>
            <person name="Baker S.E."/>
            <person name="Ciuffetti L.M."/>
            <person name="Grigoriev I.V."/>
            <person name="Zhong S."/>
            <person name="Turgeon B.G."/>
        </authorList>
    </citation>
    <scope>NUCLEOTIDE SEQUENCE [LARGE SCALE GENOMIC DNA]</scope>
    <source>
        <strain evidence="6">28A</strain>
    </source>
</reference>
<dbReference type="InterPro" id="IPR015424">
    <property type="entry name" value="PyrdxlP-dep_Trfase"/>
</dbReference>
<dbReference type="STRING" id="671987.R0I9G1"/>
<dbReference type="Pfam" id="PF00202">
    <property type="entry name" value="Aminotran_3"/>
    <property type="match status" value="1"/>
</dbReference>
<dbReference type="Proteomes" id="UP000016935">
    <property type="component" value="Unassembled WGS sequence"/>
</dbReference>
<dbReference type="Gene3D" id="3.90.1150.10">
    <property type="entry name" value="Aspartate Aminotransferase, domain 1"/>
    <property type="match status" value="1"/>
</dbReference>
<keyword evidence="2 3" id="KW-0663">Pyridoxal phosphate</keyword>
<dbReference type="GeneID" id="19399522"/>
<evidence type="ECO:0000313" key="6">
    <source>
        <dbReference type="Proteomes" id="UP000016935"/>
    </source>
</evidence>
<evidence type="ECO:0000313" key="5">
    <source>
        <dbReference type="EMBL" id="EOA82110.1"/>
    </source>
</evidence>
<dbReference type="GO" id="GO:0008483">
    <property type="term" value="F:transaminase activity"/>
    <property type="evidence" value="ECO:0007669"/>
    <property type="project" value="InterPro"/>
</dbReference>
<dbReference type="Gene3D" id="3.40.640.10">
    <property type="entry name" value="Type I PLP-dependent aspartate aminotransferase-like (Major domain)"/>
    <property type="match status" value="1"/>
</dbReference>
<comment type="cofactor">
    <cofactor evidence="1">
        <name>pyridoxal 5'-phosphate</name>
        <dbReference type="ChEBI" id="CHEBI:597326"/>
    </cofactor>
</comment>
<reference evidence="5 6" key="1">
    <citation type="journal article" date="2012" name="PLoS Pathog.">
        <title>Diverse lifestyles and strategies of plant pathogenesis encoded in the genomes of eighteen Dothideomycetes fungi.</title>
        <authorList>
            <person name="Ohm R.A."/>
            <person name="Feau N."/>
            <person name="Henrissat B."/>
            <person name="Schoch C.L."/>
            <person name="Horwitz B.A."/>
            <person name="Barry K.W."/>
            <person name="Condon B.J."/>
            <person name="Copeland A.C."/>
            <person name="Dhillon B."/>
            <person name="Glaser F."/>
            <person name="Hesse C.N."/>
            <person name="Kosti I."/>
            <person name="LaButti K."/>
            <person name="Lindquist E.A."/>
            <person name="Lucas S."/>
            <person name="Salamov A.A."/>
            <person name="Bradshaw R.E."/>
            <person name="Ciuffetti L."/>
            <person name="Hamelin R.C."/>
            <person name="Kema G.H.J."/>
            <person name="Lawrence C."/>
            <person name="Scott J.A."/>
            <person name="Spatafora J.W."/>
            <person name="Turgeon B.G."/>
            <person name="de Wit P.J.G.M."/>
            <person name="Zhong S."/>
            <person name="Goodwin S.B."/>
            <person name="Grigoriev I.V."/>
        </authorList>
    </citation>
    <scope>NUCLEOTIDE SEQUENCE [LARGE SCALE GENOMIC DNA]</scope>
    <source>
        <strain evidence="6">28A</strain>
    </source>
</reference>
<name>R0I9G1_EXST2</name>
<feature type="region of interest" description="Disordered" evidence="4">
    <location>
        <begin position="1"/>
        <end position="24"/>
    </location>
</feature>
<sequence length="452" mass="48967">MSSTAGPATSGHATAQSAVSAATARFTTRNPESWRLHQEASKQLPGGNTRSVLHTAPFPVFLKSGKGHQVTSEDGHTYTDLVGEFTAALYGHSQPVIQAALIDTINAVGLNLGGTTTLETRHAALICARYGLDLIRFTNSGTEANLHAIQGARRFTGKRKVVVFGGGYHGGCYNFPENQPAENCVDRDDWIIAEFNDVEDARKKIEESEDVAAVLVEGMQGRGPCLVGTRDFLHQVQASAKKVGAVFIFDEVQTSRLAPGGLQELVGLKPDITTLGKFLGGGIAFGAFGGRENLMWVYDPRDNSSMGHSGTFNNNTLGMAAGYTGLASVYTPDVCRDFNAMGDEFRRRLQALSQGTKMTVTGLGTILGIHFLHDGRKELRNGRDRDADADLSTLLWMEMMEAGFWITNRGSIAVILGTPWEELERFIDCVDAFLQRHGGLVEVRASGRDERL</sequence>
<proteinExistence type="inferred from homology"/>
<keyword evidence="6" id="KW-1185">Reference proteome</keyword>
<dbReference type="RefSeq" id="XP_008030426.1">
    <property type="nucleotide sequence ID" value="XM_008032235.1"/>
</dbReference>
<dbReference type="GO" id="GO:0030170">
    <property type="term" value="F:pyridoxal phosphate binding"/>
    <property type="evidence" value="ECO:0007669"/>
    <property type="project" value="InterPro"/>
</dbReference>
<gene>
    <name evidence="5" type="ORF">SETTUDRAFT_165586</name>
</gene>
<evidence type="ECO:0000256" key="4">
    <source>
        <dbReference type="SAM" id="MobiDB-lite"/>
    </source>
</evidence>
<accession>R0I9G1</accession>
<dbReference type="EMBL" id="KB908855">
    <property type="protein sequence ID" value="EOA82110.1"/>
    <property type="molecule type" value="Genomic_DNA"/>
</dbReference>
<evidence type="ECO:0008006" key="7">
    <source>
        <dbReference type="Google" id="ProtNLM"/>
    </source>
</evidence>
<protein>
    <recommendedName>
        <fullName evidence="7">PLP-dependent transferase</fullName>
    </recommendedName>
</protein>
<dbReference type="HOGENOM" id="CLU_016922_1_2_1"/>
<evidence type="ECO:0000256" key="2">
    <source>
        <dbReference type="ARBA" id="ARBA00022898"/>
    </source>
</evidence>
<dbReference type="SUPFAM" id="SSF53383">
    <property type="entry name" value="PLP-dependent transferases"/>
    <property type="match status" value="1"/>
</dbReference>
<organism evidence="5 6">
    <name type="scientific">Exserohilum turcicum (strain 28A)</name>
    <name type="common">Northern leaf blight fungus</name>
    <name type="synonym">Setosphaeria turcica</name>
    <dbReference type="NCBI Taxonomy" id="671987"/>
    <lineage>
        <taxon>Eukaryota</taxon>
        <taxon>Fungi</taxon>
        <taxon>Dikarya</taxon>
        <taxon>Ascomycota</taxon>
        <taxon>Pezizomycotina</taxon>
        <taxon>Dothideomycetes</taxon>
        <taxon>Pleosporomycetidae</taxon>
        <taxon>Pleosporales</taxon>
        <taxon>Pleosporineae</taxon>
        <taxon>Pleosporaceae</taxon>
        <taxon>Exserohilum</taxon>
    </lineage>
</organism>
<dbReference type="OrthoDB" id="425114at2759"/>
<dbReference type="eggNOG" id="KOG1401">
    <property type="taxonomic scope" value="Eukaryota"/>
</dbReference>
<comment type="similarity">
    <text evidence="3">Belongs to the class-III pyridoxal-phosphate-dependent aminotransferase family.</text>
</comment>
<dbReference type="InterPro" id="IPR005814">
    <property type="entry name" value="Aminotrans_3"/>
</dbReference>
<dbReference type="PANTHER" id="PTHR43713">
    <property type="entry name" value="GLUTAMATE-1-SEMIALDEHYDE 2,1-AMINOMUTASE"/>
    <property type="match status" value="1"/>
</dbReference>
<dbReference type="PANTHER" id="PTHR43713:SF3">
    <property type="entry name" value="GLUTAMATE-1-SEMIALDEHYDE 2,1-AMINOMUTASE 1, CHLOROPLASTIC-RELATED"/>
    <property type="match status" value="1"/>
</dbReference>
<dbReference type="InterPro" id="IPR015422">
    <property type="entry name" value="PyrdxlP-dep_Trfase_small"/>
</dbReference>
<evidence type="ECO:0000256" key="1">
    <source>
        <dbReference type="ARBA" id="ARBA00001933"/>
    </source>
</evidence>
<dbReference type="AlphaFoldDB" id="R0I9G1"/>
<dbReference type="InterPro" id="IPR015421">
    <property type="entry name" value="PyrdxlP-dep_Trfase_major"/>
</dbReference>
<feature type="compositionally biased region" description="Low complexity" evidence="4">
    <location>
        <begin position="13"/>
        <end position="24"/>
    </location>
</feature>